<dbReference type="Proteomes" id="UP000232533">
    <property type="component" value="Unassembled WGS sequence"/>
</dbReference>
<dbReference type="AlphaFoldDB" id="A0A2N0TRI6"/>
<name>A0A2N0TRI6_9FLAO</name>
<reference evidence="1 3" key="2">
    <citation type="submission" date="2016-09" db="EMBL/GenBank/DDBJ databases">
        <title>Genome Sequence of Salegentibacter salarius,Isolated from a Marine Solar Saltern of the Yellow Sea in South Korea.</title>
        <authorList>
            <person name="Zheng Q."/>
            <person name="Liu Y."/>
        </authorList>
    </citation>
    <scope>NUCLEOTIDE SEQUENCE [LARGE SCALE GENOMIC DNA]</scope>
    <source>
        <strain evidence="1 3">KCTC 12974</strain>
    </source>
</reference>
<comment type="caution">
    <text evidence="2">The sequence shown here is derived from an EMBL/GenBank/DDBJ whole genome shotgun (WGS) entry which is preliminary data.</text>
</comment>
<proteinExistence type="predicted"/>
<reference evidence="2 4" key="1">
    <citation type="submission" date="2015-10" db="EMBL/GenBank/DDBJ databases">
        <title>Draft genome sequence of Salegentibacter salinarum KCTC 12975.</title>
        <authorList>
            <person name="Lin W."/>
            <person name="Zheng Q."/>
        </authorList>
    </citation>
    <scope>NUCLEOTIDE SEQUENCE [LARGE SCALE GENOMIC DNA]</scope>
    <source>
        <strain evidence="2 4">KCTC 12974</strain>
    </source>
</reference>
<gene>
    <name evidence="2" type="ORF">APR40_03565</name>
    <name evidence="1" type="ORF">BHS39_03565</name>
</gene>
<dbReference type="Proteomes" id="UP000176009">
    <property type="component" value="Unassembled WGS sequence"/>
</dbReference>
<evidence type="ECO:0000313" key="4">
    <source>
        <dbReference type="Proteomes" id="UP000232533"/>
    </source>
</evidence>
<dbReference type="EMBL" id="MJBR01000034">
    <property type="protein sequence ID" value="OEY71756.1"/>
    <property type="molecule type" value="Genomic_DNA"/>
</dbReference>
<organism evidence="2 4">
    <name type="scientific">Salegentibacter salarius</name>
    <dbReference type="NCBI Taxonomy" id="435906"/>
    <lineage>
        <taxon>Bacteria</taxon>
        <taxon>Pseudomonadati</taxon>
        <taxon>Bacteroidota</taxon>
        <taxon>Flavobacteriia</taxon>
        <taxon>Flavobacteriales</taxon>
        <taxon>Flavobacteriaceae</taxon>
        <taxon>Salegentibacter</taxon>
    </lineage>
</organism>
<dbReference type="EMBL" id="LKTR01000034">
    <property type="protein sequence ID" value="PKD17349.1"/>
    <property type="molecule type" value="Genomic_DNA"/>
</dbReference>
<evidence type="ECO:0000313" key="3">
    <source>
        <dbReference type="Proteomes" id="UP000176009"/>
    </source>
</evidence>
<accession>A0A2N0TRI6</accession>
<protein>
    <submittedName>
        <fullName evidence="2">Uncharacterized protein</fullName>
    </submittedName>
</protein>
<evidence type="ECO:0000313" key="1">
    <source>
        <dbReference type="EMBL" id="OEY71756.1"/>
    </source>
</evidence>
<keyword evidence="3" id="KW-1185">Reference proteome</keyword>
<sequence>MNLKDYLIQYTQEPDRNFRNFPKEKTEKLFLEFKSLCYNPQTYKWSRIKDCTAYIKSENIDPEIFIRFSHYLINRYYKLVHVHNSKGKNAAFTFLKKLQASKKLTSRNGKKIKLSEGVNKIDFLLEMKTLNKFLDLTNEEWVDFILSNFELNLSKATLLKYYYTK</sequence>
<evidence type="ECO:0000313" key="2">
    <source>
        <dbReference type="EMBL" id="PKD17349.1"/>
    </source>
</evidence>